<dbReference type="Pfam" id="PF09258">
    <property type="entry name" value="Glyco_transf_64"/>
    <property type="match status" value="1"/>
</dbReference>
<keyword evidence="1" id="KW-0808">Transferase</keyword>
<dbReference type="InterPro" id="IPR029044">
    <property type="entry name" value="Nucleotide-diphossugar_trans"/>
</dbReference>
<name>A0A7S4JRW4_9STRA</name>
<keyword evidence="4" id="KW-0812">Transmembrane</keyword>
<evidence type="ECO:0000256" key="1">
    <source>
        <dbReference type="ARBA" id="ARBA00022679"/>
    </source>
</evidence>
<keyword evidence="4" id="KW-0472">Membrane</keyword>
<feature type="region of interest" description="Disordered" evidence="3">
    <location>
        <begin position="27"/>
        <end position="94"/>
    </location>
</feature>
<dbReference type="SUPFAM" id="SSF53448">
    <property type="entry name" value="Nucleotide-diphospho-sugar transferases"/>
    <property type="match status" value="1"/>
</dbReference>
<protein>
    <recommendedName>
        <fullName evidence="5">Glycosyl transferase 64 domain-containing protein</fullName>
    </recommendedName>
</protein>
<dbReference type="AlphaFoldDB" id="A0A7S4JRW4"/>
<dbReference type="GO" id="GO:0016757">
    <property type="term" value="F:glycosyltransferase activity"/>
    <property type="evidence" value="ECO:0007669"/>
    <property type="project" value="InterPro"/>
</dbReference>
<feature type="compositionally biased region" description="Basic and acidic residues" evidence="3">
    <location>
        <begin position="85"/>
        <end position="94"/>
    </location>
</feature>
<dbReference type="InterPro" id="IPR015338">
    <property type="entry name" value="GT64_dom"/>
</dbReference>
<evidence type="ECO:0000259" key="5">
    <source>
        <dbReference type="Pfam" id="PF09258"/>
    </source>
</evidence>
<accession>A0A7S4JRW4</accession>
<feature type="domain" description="Glycosyl transferase 64" evidence="5">
    <location>
        <begin position="211"/>
        <end position="393"/>
    </location>
</feature>
<evidence type="ECO:0000256" key="3">
    <source>
        <dbReference type="SAM" id="MobiDB-lite"/>
    </source>
</evidence>
<organism evidence="6">
    <name type="scientific">Odontella aurita</name>
    <dbReference type="NCBI Taxonomy" id="265563"/>
    <lineage>
        <taxon>Eukaryota</taxon>
        <taxon>Sar</taxon>
        <taxon>Stramenopiles</taxon>
        <taxon>Ochrophyta</taxon>
        <taxon>Bacillariophyta</taxon>
        <taxon>Mediophyceae</taxon>
        <taxon>Biddulphiophycidae</taxon>
        <taxon>Eupodiscales</taxon>
        <taxon>Odontellaceae</taxon>
        <taxon>Odontella</taxon>
    </lineage>
</organism>
<reference evidence="6" key="1">
    <citation type="submission" date="2021-01" db="EMBL/GenBank/DDBJ databases">
        <authorList>
            <person name="Corre E."/>
            <person name="Pelletier E."/>
            <person name="Niang G."/>
            <person name="Scheremetjew M."/>
            <person name="Finn R."/>
            <person name="Kale V."/>
            <person name="Holt S."/>
            <person name="Cochrane G."/>
            <person name="Meng A."/>
            <person name="Brown T."/>
            <person name="Cohen L."/>
        </authorList>
    </citation>
    <scope>NUCLEOTIDE SEQUENCE</scope>
    <source>
        <strain evidence="6">Isolate 1302-5</strain>
    </source>
</reference>
<proteinExistence type="predicted"/>
<keyword evidence="2" id="KW-1015">Disulfide bond</keyword>
<dbReference type="GO" id="GO:0016020">
    <property type="term" value="C:membrane"/>
    <property type="evidence" value="ECO:0007669"/>
    <property type="project" value="InterPro"/>
</dbReference>
<evidence type="ECO:0000313" key="6">
    <source>
        <dbReference type="EMBL" id="CAE2271446.1"/>
    </source>
</evidence>
<dbReference type="EMBL" id="HBKQ01046745">
    <property type="protein sequence ID" value="CAE2271446.1"/>
    <property type="molecule type" value="Transcribed_RNA"/>
</dbReference>
<evidence type="ECO:0000256" key="2">
    <source>
        <dbReference type="ARBA" id="ARBA00023157"/>
    </source>
</evidence>
<feature type="transmembrane region" description="Helical" evidence="4">
    <location>
        <begin position="119"/>
        <end position="138"/>
    </location>
</feature>
<evidence type="ECO:0000256" key="4">
    <source>
        <dbReference type="SAM" id="Phobius"/>
    </source>
</evidence>
<keyword evidence="4" id="KW-1133">Transmembrane helix</keyword>
<gene>
    <name evidence="6" type="ORF">OAUR00152_LOCUS32249</name>
</gene>
<dbReference type="Gene3D" id="3.90.550.10">
    <property type="entry name" value="Spore Coat Polysaccharide Biosynthesis Protein SpsA, Chain A"/>
    <property type="match status" value="1"/>
</dbReference>
<sequence length="477" mass="54832">MTTKTRRTKAISNRRTLPRKEVTVVEEEYDSSWSSSSGTDDIEQQRYRRKPVHEDDDHIRCAPPLRRTQRTAPFAGSRPGSCSTLKERARKNGQEKSGEGLIDFSFALSGERIFHTTKFILFTLWMLLSFVTVLYLHLAESSGGVLRSGPRIGREGAAASDMAVITEKAKGMRQRRPSFFKVPLFPSPLRPSAPRTHIPLPLPANKVSVVLMNFSRPRMIQESTLMRTLLTHPNIDEILLLHANPNTAFKFIHPKVENIDATQQNDQMGLSLRFYFCQLARNDWVIHVDDDMEFTQGALSELLIEFGRNTHRIVGKFGRNMVSHNSFNGYNSRNTHKQSEVILTKLMAMERDTCSSFFDYAHLIWEDTVLNNGEGPLWNGEDIFMSLVSNHRYGVDGLQTNYAMDWLDVWSAPDSLKDYSNGVMDISGGLEGYRLWDWHWWQSLLRRNRHYSYRGTLWGTARRRLSEIGPTNQDEEQ</sequence>